<dbReference type="Pfam" id="PF07332">
    <property type="entry name" value="Phage_holin_3_6"/>
    <property type="match status" value="1"/>
</dbReference>
<dbReference type="Proteomes" id="UP001196873">
    <property type="component" value="Unassembled WGS sequence"/>
</dbReference>
<dbReference type="InterPro" id="IPR009937">
    <property type="entry name" value="Phage_holin_3_6"/>
</dbReference>
<keyword evidence="1" id="KW-0812">Transmembrane</keyword>
<evidence type="ECO:0000256" key="1">
    <source>
        <dbReference type="SAM" id="Phobius"/>
    </source>
</evidence>
<feature type="transmembrane region" description="Helical" evidence="1">
    <location>
        <begin position="76"/>
        <end position="96"/>
    </location>
</feature>
<gene>
    <name evidence="2" type="ORF">KZY68_00215</name>
</gene>
<keyword evidence="1" id="KW-1133">Transmembrane helix</keyword>
<dbReference type="EMBL" id="JAHXRF010000001">
    <property type="protein sequence ID" value="MBW4864471.1"/>
    <property type="molecule type" value="Genomic_DNA"/>
</dbReference>
<accession>A0AAW4NHD6</accession>
<evidence type="ECO:0000313" key="2">
    <source>
        <dbReference type="EMBL" id="MBW4864471.1"/>
    </source>
</evidence>
<protein>
    <submittedName>
        <fullName evidence="2">Phage holin family protein</fullName>
    </submittedName>
</protein>
<dbReference type="RefSeq" id="WP_007133725.1">
    <property type="nucleotide sequence ID" value="NZ_CABKPN010000001.1"/>
</dbReference>
<dbReference type="AlphaFoldDB" id="A0AAW4NHD6"/>
<name>A0AAW4NHD6_9BACT</name>
<feature type="transmembrane region" description="Helical" evidence="1">
    <location>
        <begin position="37"/>
        <end position="70"/>
    </location>
</feature>
<organism evidence="2 3">
    <name type="scientific">Segatella salivae</name>
    <dbReference type="NCBI Taxonomy" id="228604"/>
    <lineage>
        <taxon>Bacteria</taxon>
        <taxon>Pseudomonadati</taxon>
        <taxon>Bacteroidota</taxon>
        <taxon>Bacteroidia</taxon>
        <taxon>Bacteroidales</taxon>
        <taxon>Prevotellaceae</taxon>
        <taxon>Segatella</taxon>
    </lineage>
</organism>
<evidence type="ECO:0000313" key="3">
    <source>
        <dbReference type="Proteomes" id="UP001196873"/>
    </source>
</evidence>
<keyword evidence="1" id="KW-0472">Membrane</keyword>
<proteinExistence type="predicted"/>
<sequence>MFSNDRNIETIGQLVEVLKHYIELQKESMKLDVVEKIVHLITAVTISAIIVGLVILALIYLSFAAAFLLSNCVGTVAAFSIVGCCYLSMLILCVIFRHQWIEKPLVRFLAQLFFSK</sequence>
<reference evidence="2" key="1">
    <citation type="submission" date="2021-07" db="EMBL/GenBank/DDBJ databases">
        <title>Genomic diversity and antimicrobial resistance of Prevotella spp. isolated from chronic lung disease airways.</title>
        <authorList>
            <person name="Webb K.A."/>
            <person name="Olagoke O.S."/>
            <person name="Baird T."/>
            <person name="Neill J."/>
            <person name="Pham A."/>
            <person name="Wells T.J."/>
            <person name="Ramsay K.A."/>
            <person name="Bell S.C."/>
            <person name="Sarovich D.S."/>
            <person name="Price E.P."/>
        </authorList>
    </citation>
    <scope>NUCLEOTIDE SEQUENCE</scope>
    <source>
        <strain evidence="2">SCHI0047.S.3</strain>
    </source>
</reference>
<comment type="caution">
    <text evidence="2">The sequence shown here is derived from an EMBL/GenBank/DDBJ whole genome shotgun (WGS) entry which is preliminary data.</text>
</comment>